<comment type="similarity">
    <text evidence="2 10">Belongs to the cytochrome c oxidase subunit 3 family.</text>
</comment>
<dbReference type="Proteomes" id="UP001326613">
    <property type="component" value="Chromosome"/>
</dbReference>
<name>A0ABZ0URK3_9RICK</name>
<keyword evidence="6 11" id="KW-1133">Transmembrane helix</keyword>
<evidence type="ECO:0000256" key="5">
    <source>
        <dbReference type="ARBA" id="ARBA00022967"/>
    </source>
</evidence>
<dbReference type="InterPro" id="IPR033945">
    <property type="entry name" value="Cyt_c_oxase_su3_dom"/>
</dbReference>
<evidence type="ECO:0000256" key="1">
    <source>
        <dbReference type="ARBA" id="ARBA00004141"/>
    </source>
</evidence>
<evidence type="ECO:0000256" key="4">
    <source>
        <dbReference type="ARBA" id="ARBA00022692"/>
    </source>
</evidence>
<dbReference type="SUPFAM" id="SSF81452">
    <property type="entry name" value="Cytochrome c oxidase subunit III-like"/>
    <property type="match status" value="1"/>
</dbReference>
<feature type="transmembrane region" description="Helical" evidence="11">
    <location>
        <begin position="251"/>
        <end position="270"/>
    </location>
</feature>
<dbReference type="Pfam" id="PF00510">
    <property type="entry name" value="COX3"/>
    <property type="match status" value="1"/>
</dbReference>
<evidence type="ECO:0000313" key="13">
    <source>
        <dbReference type="EMBL" id="WPY00241.1"/>
    </source>
</evidence>
<dbReference type="InterPro" id="IPR024791">
    <property type="entry name" value="Cyt_c/ubiquinol_Oxase_su3"/>
</dbReference>
<evidence type="ECO:0000256" key="10">
    <source>
        <dbReference type="RuleBase" id="RU003376"/>
    </source>
</evidence>
<feature type="domain" description="Heme-copper oxidase subunit III family profile" evidence="12">
    <location>
        <begin position="4"/>
        <end position="271"/>
    </location>
</feature>
<feature type="transmembrane region" description="Helical" evidence="11">
    <location>
        <begin position="202"/>
        <end position="231"/>
    </location>
</feature>
<gene>
    <name evidence="13" type="ORF">Trichorick_00113</name>
</gene>
<dbReference type="EC" id="7.1.1.9" evidence="3"/>
<dbReference type="RefSeq" id="WP_323738330.1">
    <property type="nucleotide sequence ID" value="NZ_CP112932.1"/>
</dbReference>
<dbReference type="Gene3D" id="1.10.287.70">
    <property type="match status" value="1"/>
</dbReference>
<evidence type="ECO:0000256" key="7">
    <source>
        <dbReference type="ARBA" id="ARBA00023136"/>
    </source>
</evidence>
<feature type="transmembrane region" description="Helical" evidence="11">
    <location>
        <begin position="80"/>
        <end position="104"/>
    </location>
</feature>
<dbReference type="InterPro" id="IPR000298">
    <property type="entry name" value="Cyt_c_oxidase-like_su3"/>
</dbReference>
<dbReference type="EMBL" id="CP112932">
    <property type="protein sequence ID" value="WPY00241.1"/>
    <property type="molecule type" value="Genomic_DNA"/>
</dbReference>
<evidence type="ECO:0000256" key="3">
    <source>
        <dbReference type="ARBA" id="ARBA00012949"/>
    </source>
</evidence>
<evidence type="ECO:0000256" key="6">
    <source>
        <dbReference type="ARBA" id="ARBA00022989"/>
    </source>
</evidence>
<dbReference type="CDD" id="cd01665">
    <property type="entry name" value="Cyt_c_Oxidase_III"/>
    <property type="match status" value="1"/>
</dbReference>
<evidence type="ECO:0000256" key="8">
    <source>
        <dbReference type="ARBA" id="ARBA00031400"/>
    </source>
</evidence>
<keyword evidence="5" id="KW-1278">Translocase</keyword>
<proteinExistence type="inferred from homology"/>
<organism evidence="13 14">
    <name type="scientific">Candidatus Trichorickettsia mobilis</name>
    <dbReference type="NCBI Taxonomy" id="1346319"/>
    <lineage>
        <taxon>Bacteria</taxon>
        <taxon>Pseudomonadati</taxon>
        <taxon>Pseudomonadota</taxon>
        <taxon>Alphaproteobacteria</taxon>
        <taxon>Rickettsiales</taxon>
        <taxon>Rickettsiaceae</taxon>
        <taxon>Rickettsieae</taxon>
        <taxon>Candidatus Trichorickettsia</taxon>
    </lineage>
</organism>
<feature type="transmembrane region" description="Helical" evidence="11">
    <location>
        <begin position="171"/>
        <end position="190"/>
    </location>
</feature>
<reference evidence="13 14" key="1">
    <citation type="submission" date="2022-10" db="EMBL/GenBank/DDBJ databases">
        <title>Host association and intracellularity evolved multiple times independently in the Rickettsiales.</title>
        <authorList>
            <person name="Castelli M."/>
            <person name="Nardi T."/>
            <person name="Gammuto L."/>
            <person name="Bellinzona G."/>
            <person name="Sabaneyeva E."/>
            <person name="Potekhin A."/>
            <person name="Serra V."/>
            <person name="Petroni G."/>
            <person name="Sassera D."/>
        </authorList>
    </citation>
    <scope>NUCLEOTIDE SEQUENCE [LARGE SCALE GENOMIC DNA]</scope>
    <source>
        <strain evidence="13 14">Kr 154-4</strain>
    </source>
</reference>
<keyword evidence="7 11" id="KW-0472">Membrane</keyword>
<accession>A0ABZ0URK3</accession>
<evidence type="ECO:0000256" key="9">
    <source>
        <dbReference type="ARBA" id="ARBA00031625"/>
    </source>
</evidence>
<dbReference type="InterPro" id="IPR035973">
    <property type="entry name" value="Cyt_c_oxidase_su3-like_sf"/>
</dbReference>
<dbReference type="PANTHER" id="PTHR11403:SF7">
    <property type="entry name" value="CYTOCHROME C OXIDASE SUBUNIT 3"/>
    <property type="match status" value="1"/>
</dbReference>
<dbReference type="PANTHER" id="PTHR11403">
    <property type="entry name" value="CYTOCHROME C OXIDASE SUBUNIT III"/>
    <property type="match status" value="1"/>
</dbReference>
<comment type="subcellular location">
    <subcellularLocation>
        <location evidence="10">Cell membrane</location>
        <topology evidence="10">Multi-pass membrane protein</topology>
    </subcellularLocation>
    <subcellularLocation>
        <location evidence="1">Membrane</location>
        <topology evidence="1">Multi-pass membrane protein</topology>
    </subcellularLocation>
</comment>
<feature type="transmembrane region" description="Helical" evidence="11">
    <location>
        <begin position="140"/>
        <end position="159"/>
    </location>
</feature>
<keyword evidence="4 10" id="KW-0812">Transmembrane</keyword>
<feature type="transmembrane region" description="Helical" evidence="11">
    <location>
        <begin position="16"/>
        <end position="36"/>
    </location>
</feature>
<dbReference type="PROSITE" id="PS50253">
    <property type="entry name" value="COX3"/>
    <property type="match status" value="1"/>
</dbReference>
<evidence type="ECO:0000256" key="2">
    <source>
        <dbReference type="ARBA" id="ARBA00010581"/>
    </source>
</evidence>
<dbReference type="Gene3D" id="1.20.120.80">
    <property type="entry name" value="Cytochrome c oxidase, subunit III, four-helix bundle"/>
    <property type="match status" value="1"/>
</dbReference>
<feature type="transmembrane region" description="Helical" evidence="11">
    <location>
        <begin position="43"/>
        <end position="60"/>
    </location>
</feature>
<evidence type="ECO:0000259" key="12">
    <source>
        <dbReference type="PROSITE" id="PS50253"/>
    </source>
</evidence>
<sequence length="271" mass="30858">MANKQHPFHLVDLSPWPILTAFSMLLVTSGSVMFMHNYFTGEYLLGLGVCSLLYCLYHWWRDVVNEGIIGKHHTKPVRTGLRIGMALFILSEIMFFAAFFGSFFKAHLAPVGILDGVWVVKEGVWPPAGIETFDPWDIPFLNTLILLLSGTTVTWAHYAMEENNQKDCVTALGYTVLLGILFTTMQAYEYHHAKFKLSDGIYAANFYLATGFHGLHVIIGTIFLAVCYFRAKNGDFVKGNGYLGFEFAAWYWHFVDVVWLFLFTFIYVLGR</sequence>
<keyword evidence="14" id="KW-1185">Reference proteome</keyword>
<evidence type="ECO:0000256" key="11">
    <source>
        <dbReference type="SAM" id="Phobius"/>
    </source>
</evidence>
<evidence type="ECO:0000313" key="14">
    <source>
        <dbReference type="Proteomes" id="UP001326613"/>
    </source>
</evidence>
<dbReference type="InterPro" id="IPR013833">
    <property type="entry name" value="Cyt_c_oxidase_su3_a-hlx"/>
</dbReference>
<protein>
    <recommendedName>
        <fullName evidence="3">cytochrome-c oxidase</fullName>
        <ecNumber evidence="3">7.1.1.9</ecNumber>
    </recommendedName>
    <alternativeName>
        <fullName evidence="8">Cytochrome aa3 subunit 3</fullName>
    </alternativeName>
    <alternativeName>
        <fullName evidence="9">Cytochrome c oxidase polypeptide III</fullName>
    </alternativeName>
</protein>